<gene>
    <name evidence="1" type="ORF">LVIROSA_LOCUS29918</name>
</gene>
<comment type="caution">
    <text evidence="1">The sequence shown here is derived from an EMBL/GenBank/DDBJ whole genome shotgun (WGS) entry which is preliminary data.</text>
</comment>
<sequence>MCNVKWCYHRLGLSASGSFPASLSNIFPFQLHPLMWFRRLDCDKQSVRRLGCDKQSGSAAPARTIRPGLTTNYRRCFDVDFVIRWSDADGFKIDFILRCLHLSAGTNRYTKGVYSEVLLNTKSKFGISVNKILGSFSVSQNRVLMFL</sequence>
<evidence type="ECO:0000313" key="1">
    <source>
        <dbReference type="EMBL" id="CAH1444052.1"/>
    </source>
</evidence>
<evidence type="ECO:0000313" key="2">
    <source>
        <dbReference type="Proteomes" id="UP001157418"/>
    </source>
</evidence>
<reference evidence="1 2" key="1">
    <citation type="submission" date="2022-01" db="EMBL/GenBank/DDBJ databases">
        <authorList>
            <person name="Xiong W."/>
            <person name="Schranz E."/>
        </authorList>
    </citation>
    <scope>NUCLEOTIDE SEQUENCE [LARGE SCALE GENOMIC DNA]</scope>
</reference>
<keyword evidence="2" id="KW-1185">Reference proteome</keyword>
<proteinExistence type="predicted"/>
<dbReference type="Proteomes" id="UP001157418">
    <property type="component" value="Unassembled WGS sequence"/>
</dbReference>
<dbReference type="EMBL" id="CAKMRJ010005523">
    <property type="protein sequence ID" value="CAH1444052.1"/>
    <property type="molecule type" value="Genomic_DNA"/>
</dbReference>
<name>A0AAU9P1B0_9ASTR</name>
<accession>A0AAU9P1B0</accession>
<dbReference type="AlphaFoldDB" id="A0AAU9P1B0"/>
<organism evidence="1 2">
    <name type="scientific">Lactuca virosa</name>
    <dbReference type="NCBI Taxonomy" id="75947"/>
    <lineage>
        <taxon>Eukaryota</taxon>
        <taxon>Viridiplantae</taxon>
        <taxon>Streptophyta</taxon>
        <taxon>Embryophyta</taxon>
        <taxon>Tracheophyta</taxon>
        <taxon>Spermatophyta</taxon>
        <taxon>Magnoliopsida</taxon>
        <taxon>eudicotyledons</taxon>
        <taxon>Gunneridae</taxon>
        <taxon>Pentapetalae</taxon>
        <taxon>asterids</taxon>
        <taxon>campanulids</taxon>
        <taxon>Asterales</taxon>
        <taxon>Asteraceae</taxon>
        <taxon>Cichorioideae</taxon>
        <taxon>Cichorieae</taxon>
        <taxon>Lactucinae</taxon>
        <taxon>Lactuca</taxon>
    </lineage>
</organism>
<protein>
    <submittedName>
        <fullName evidence="1">Uncharacterized protein</fullName>
    </submittedName>
</protein>